<dbReference type="AlphaFoldDB" id="A0A438EPC2"/>
<dbReference type="PANTHER" id="PTHR33103">
    <property type="entry name" value="OS01G0153900 PROTEIN"/>
    <property type="match status" value="1"/>
</dbReference>
<organism evidence="1 2">
    <name type="scientific">Vitis vinifera</name>
    <name type="common">Grape</name>
    <dbReference type="NCBI Taxonomy" id="29760"/>
    <lineage>
        <taxon>Eukaryota</taxon>
        <taxon>Viridiplantae</taxon>
        <taxon>Streptophyta</taxon>
        <taxon>Embryophyta</taxon>
        <taxon>Tracheophyta</taxon>
        <taxon>Spermatophyta</taxon>
        <taxon>Magnoliopsida</taxon>
        <taxon>eudicotyledons</taxon>
        <taxon>Gunneridae</taxon>
        <taxon>Pentapetalae</taxon>
        <taxon>rosids</taxon>
        <taxon>Vitales</taxon>
        <taxon>Vitaceae</taxon>
        <taxon>Viteae</taxon>
        <taxon>Vitis</taxon>
    </lineage>
</organism>
<reference evidence="1 2" key="1">
    <citation type="journal article" date="2018" name="PLoS Genet.">
        <title>Population sequencing reveals clonal diversity and ancestral inbreeding in the grapevine cultivar Chardonnay.</title>
        <authorList>
            <person name="Roach M.J."/>
            <person name="Johnson D.L."/>
            <person name="Bohlmann J."/>
            <person name="van Vuuren H.J."/>
            <person name="Jones S.J."/>
            <person name="Pretorius I.S."/>
            <person name="Schmidt S.A."/>
            <person name="Borneman A.R."/>
        </authorList>
    </citation>
    <scope>NUCLEOTIDE SEQUENCE [LARGE SCALE GENOMIC DNA]</scope>
    <source>
        <strain evidence="2">cv. Chardonnay</strain>
        <tissue evidence="1">Leaf</tissue>
    </source>
</reference>
<protein>
    <submittedName>
        <fullName evidence="1">Uncharacterized protein</fullName>
    </submittedName>
</protein>
<dbReference type="PANTHER" id="PTHR33103:SF19">
    <property type="entry name" value="OS09G0544700 PROTEIN"/>
    <property type="match status" value="1"/>
</dbReference>
<name>A0A438EPC2_VITVI</name>
<dbReference type="InterPro" id="IPR007750">
    <property type="entry name" value="DUF674"/>
</dbReference>
<accession>A0A438EPC2</accession>
<sequence length="238" mass="27141">MVTDALVVKPLSTMSIVDLLNKSNIHEVGGFEAADKRIAPVQNCLDECLPREYRPGIKNYVGFQALPVGTVISLLTKKSKLGCLDNLYESVENLSESTYLNWTHSLNNHVGFYLFYDRLEAAEGSLVIFPIQPPNFAHWHHREFTSKRKLPRNLHKSINKLEEASLLPQSVDAILRFFDLPLSSSDRHVKDGLVTYMVADDLSVTPMSMTSTMALFKKYNIQEVVFLRKRFGWSYPFQ</sequence>
<comment type="caution">
    <text evidence="1">The sequence shown here is derived from an EMBL/GenBank/DDBJ whole genome shotgun (WGS) entry which is preliminary data.</text>
</comment>
<dbReference type="Proteomes" id="UP000288805">
    <property type="component" value="Unassembled WGS sequence"/>
</dbReference>
<proteinExistence type="predicted"/>
<gene>
    <name evidence="1" type="ORF">CK203_080248</name>
</gene>
<dbReference type="EMBL" id="QGNW01001227">
    <property type="protein sequence ID" value="RVW49465.1"/>
    <property type="molecule type" value="Genomic_DNA"/>
</dbReference>
<dbReference type="Pfam" id="PF05056">
    <property type="entry name" value="DUF674"/>
    <property type="match status" value="1"/>
</dbReference>
<evidence type="ECO:0000313" key="1">
    <source>
        <dbReference type="EMBL" id="RVW49465.1"/>
    </source>
</evidence>
<evidence type="ECO:0000313" key="2">
    <source>
        <dbReference type="Proteomes" id="UP000288805"/>
    </source>
</evidence>